<evidence type="ECO:0000256" key="4">
    <source>
        <dbReference type="ARBA" id="ARBA00023163"/>
    </source>
</evidence>
<dbReference type="SUPFAM" id="SSF55455">
    <property type="entry name" value="SRF-like"/>
    <property type="match status" value="1"/>
</dbReference>
<dbReference type="Gene3D" id="3.40.1810.10">
    <property type="entry name" value="Transcription factor, MADS-box"/>
    <property type="match status" value="1"/>
</dbReference>
<dbReference type="GO" id="GO:0000977">
    <property type="term" value="F:RNA polymerase II transcription regulatory region sequence-specific DNA binding"/>
    <property type="evidence" value="ECO:0007669"/>
    <property type="project" value="InterPro"/>
</dbReference>
<dbReference type="GO" id="GO:0005634">
    <property type="term" value="C:nucleus"/>
    <property type="evidence" value="ECO:0007669"/>
    <property type="project" value="UniProtKB-SubCell"/>
</dbReference>
<dbReference type="SMART" id="SM00432">
    <property type="entry name" value="MADS"/>
    <property type="match status" value="1"/>
</dbReference>
<proteinExistence type="predicted"/>
<dbReference type="CDD" id="cd00265">
    <property type="entry name" value="MADS_MEF2_like"/>
    <property type="match status" value="1"/>
</dbReference>
<evidence type="ECO:0000259" key="6">
    <source>
        <dbReference type="PROSITE" id="PS50066"/>
    </source>
</evidence>
<dbReference type="Pfam" id="PF00319">
    <property type="entry name" value="SRF-TF"/>
    <property type="match status" value="1"/>
</dbReference>
<sequence length="73" mass="8549">MVRGKTVIKRIEDKTRRQVTFSKRRSGLFKKARELAVLCDVQIGVLVFSSTGRLYEYSNTRDMYIFWNKDGQG</sequence>
<evidence type="ECO:0000313" key="8">
    <source>
        <dbReference type="Proteomes" id="UP000604825"/>
    </source>
</evidence>
<organism evidence="7 8">
    <name type="scientific">Miscanthus lutarioriparius</name>
    <dbReference type="NCBI Taxonomy" id="422564"/>
    <lineage>
        <taxon>Eukaryota</taxon>
        <taxon>Viridiplantae</taxon>
        <taxon>Streptophyta</taxon>
        <taxon>Embryophyta</taxon>
        <taxon>Tracheophyta</taxon>
        <taxon>Spermatophyta</taxon>
        <taxon>Magnoliopsida</taxon>
        <taxon>Liliopsida</taxon>
        <taxon>Poales</taxon>
        <taxon>Poaceae</taxon>
        <taxon>PACMAD clade</taxon>
        <taxon>Panicoideae</taxon>
        <taxon>Andropogonodae</taxon>
        <taxon>Andropogoneae</taxon>
        <taxon>Saccharinae</taxon>
        <taxon>Miscanthus</taxon>
    </lineage>
</organism>
<dbReference type="PROSITE" id="PS00350">
    <property type="entry name" value="MADS_BOX_1"/>
    <property type="match status" value="1"/>
</dbReference>
<feature type="domain" description="MADS-box" evidence="6">
    <location>
        <begin position="1"/>
        <end position="61"/>
    </location>
</feature>
<reference evidence="7" key="1">
    <citation type="submission" date="2020-10" db="EMBL/GenBank/DDBJ databases">
        <authorList>
            <person name="Han B."/>
            <person name="Lu T."/>
            <person name="Zhao Q."/>
            <person name="Huang X."/>
            <person name="Zhao Y."/>
        </authorList>
    </citation>
    <scope>NUCLEOTIDE SEQUENCE</scope>
</reference>
<dbReference type="InterPro" id="IPR033896">
    <property type="entry name" value="MEF2-like_N"/>
</dbReference>
<keyword evidence="3" id="KW-0238">DNA-binding</keyword>
<accession>A0A811QFQ6</accession>
<keyword evidence="2" id="KW-0805">Transcription regulation</keyword>
<dbReference type="PANTHER" id="PTHR48019">
    <property type="entry name" value="SERUM RESPONSE FACTOR HOMOLOG"/>
    <property type="match status" value="1"/>
</dbReference>
<protein>
    <recommendedName>
        <fullName evidence="6">MADS-box domain-containing protein</fullName>
    </recommendedName>
</protein>
<evidence type="ECO:0000256" key="2">
    <source>
        <dbReference type="ARBA" id="ARBA00023015"/>
    </source>
</evidence>
<evidence type="ECO:0000256" key="5">
    <source>
        <dbReference type="ARBA" id="ARBA00023242"/>
    </source>
</evidence>
<gene>
    <name evidence="7" type="ORF">NCGR_LOCUS38222</name>
</gene>
<dbReference type="InterPro" id="IPR050142">
    <property type="entry name" value="MADS-box/MEF2_TF"/>
</dbReference>
<comment type="subcellular location">
    <subcellularLocation>
        <location evidence="1">Nucleus</location>
    </subcellularLocation>
</comment>
<keyword evidence="5" id="KW-0539">Nucleus</keyword>
<comment type="caution">
    <text evidence="7">The sequence shown here is derived from an EMBL/GenBank/DDBJ whole genome shotgun (WGS) entry which is preliminary data.</text>
</comment>
<keyword evidence="4" id="KW-0804">Transcription</keyword>
<name>A0A811QFQ6_9POAL</name>
<dbReference type="InterPro" id="IPR002100">
    <property type="entry name" value="TF_MADSbox"/>
</dbReference>
<dbReference type="Proteomes" id="UP000604825">
    <property type="component" value="Unassembled WGS sequence"/>
</dbReference>
<evidence type="ECO:0000256" key="1">
    <source>
        <dbReference type="ARBA" id="ARBA00004123"/>
    </source>
</evidence>
<dbReference type="PROSITE" id="PS50066">
    <property type="entry name" value="MADS_BOX_2"/>
    <property type="match status" value="1"/>
</dbReference>
<evidence type="ECO:0000256" key="3">
    <source>
        <dbReference type="ARBA" id="ARBA00023125"/>
    </source>
</evidence>
<dbReference type="EMBL" id="CAJGYO010000009">
    <property type="protein sequence ID" value="CAD6254619.1"/>
    <property type="molecule type" value="Genomic_DNA"/>
</dbReference>
<dbReference type="GO" id="GO:0045944">
    <property type="term" value="P:positive regulation of transcription by RNA polymerase II"/>
    <property type="evidence" value="ECO:0007669"/>
    <property type="project" value="InterPro"/>
</dbReference>
<dbReference type="OrthoDB" id="1898716at2759"/>
<dbReference type="AlphaFoldDB" id="A0A811QFQ6"/>
<dbReference type="GO" id="GO:0046983">
    <property type="term" value="F:protein dimerization activity"/>
    <property type="evidence" value="ECO:0007669"/>
    <property type="project" value="InterPro"/>
</dbReference>
<evidence type="ECO:0000313" key="7">
    <source>
        <dbReference type="EMBL" id="CAD6254619.1"/>
    </source>
</evidence>
<dbReference type="PRINTS" id="PR00404">
    <property type="entry name" value="MADSDOMAIN"/>
</dbReference>
<keyword evidence="8" id="KW-1185">Reference proteome</keyword>
<dbReference type="InterPro" id="IPR036879">
    <property type="entry name" value="TF_MADSbox_sf"/>
</dbReference>